<dbReference type="Proteomes" id="UP000054564">
    <property type="component" value="Unassembled WGS sequence"/>
</dbReference>
<sequence>MKLIPIQITTHTKPASIRATKHIQVRSWVQIPPEELVFVDYGSWIMDKGLWIMDYKPSSHASSARPCARSARPCARSARSSSSRASSASSRASSASSRASSASSRASSASSRASSASSRENQMVQFIMKIFTDQLNGTTEAEQQEKRIKNNNCSLQQTQAGPEAGQHQARNDCDGHS</sequence>
<protein>
    <submittedName>
        <fullName evidence="2">Uncharacterized protein</fullName>
    </submittedName>
</protein>
<comment type="caution">
    <text evidence="2">The sequence shown here is derived from an EMBL/GenBank/DDBJ whole genome shotgun (WGS) entry which is preliminary data.</text>
</comment>
<feature type="compositionally biased region" description="Polar residues" evidence="1">
    <location>
        <begin position="150"/>
        <end position="160"/>
    </location>
</feature>
<keyword evidence="3" id="KW-1185">Reference proteome</keyword>
<feature type="region of interest" description="Disordered" evidence="1">
    <location>
        <begin position="62"/>
        <end position="119"/>
    </location>
</feature>
<reference evidence="3" key="1">
    <citation type="submission" date="2014-03" db="EMBL/GenBank/DDBJ databases">
        <title>The Genome Sequence of Puccinia striiformis f. sp. tritici PST-78.</title>
        <authorList>
            <consortium name="The Broad Institute Genome Sequencing Platform"/>
            <person name="Cuomo C."/>
            <person name="Hulbert S."/>
            <person name="Chen X."/>
            <person name="Walker B."/>
            <person name="Young S.K."/>
            <person name="Zeng Q."/>
            <person name="Gargeya S."/>
            <person name="Fitzgerald M."/>
            <person name="Haas B."/>
            <person name="Abouelleil A."/>
            <person name="Alvarado L."/>
            <person name="Arachchi H.M."/>
            <person name="Berlin A.M."/>
            <person name="Chapman S.B."/>
            <person name="Goldberg J."/>
            <person name="Griggs A."/>
            <person name="Gujja S."/>
            <person name="Hansen M."/>
            <person name="Howarth C."/>
            <person name="Imamovic A."/>
            <person name="Larimer J."/>
            <person name="McCowan C."/>
            <person name="Montmayeur A."/>
            <person name="Murphy C."/>
            <person name="Neiman D."/>
            <person name="Pearson M."/>
            <person name="Priest M."/>
            <person name="Roberts A."/>
            <person name="Saif S."/>
            <person name="Shea T."/>
            <person name="Sisk P."/>
            <person name="Sykes S."/>
            <person name="Wortman J."/>
            <person name="Nusbaum C."/>
            <person name="Birren B."/>
        </authorList>
    </citation>
    <scope>NUCLEOTIDE SEQUENCE [LARGE SCALE GENOMIC DNA]</scope>
    <source>
        <strain evidence="3">race PST-78</strain>
    </source>
</reference>
<evidence type="ECO:0000313" key="2">
    <source>
        <dbReference type="EMBL" id="KNE89361.1"/>
    </source>
</evidence>
<feature type="region of interest" description="Disordered" evidence="1">
    <location>
        <begin position="137"/>
        <end position="177"/>
    </location>
</feature>
<proteinExistence type="predicted"/>
<dbReference type="AlphaFoldDB" id="A0A0L0UR10"/>
<name>A0A0L0UR10_9BASI</name>
<accession>A0A0L0UR10</accession>
<gene>
    <name evidence="2" type="ORF">PSTG_17179</name>
</gene>
<evidence type="ECO:0000313" key="3">
    <source>
        <dbReference type="Proteomes" id="UP000054564"/>
    </source>
</evidence>
<organism evidence="2 3">
    <name type="scientific">Puccinia striiformis f. sp. tritici PST-78</name>
    <dbReference type="NCBI Taxonomy" id="1165861"/>
    <lineage>
        <taxon>Eukaryota</taxon>
        <taxon>Fungi</taxon>
        <taxon>Dikarya</taxon>
        <taxon>Basidiomycota</taxon>
        <taxon>Pucciniomycotina</taxon>
        <taxon>Pucciniomycetes</taxon>
        <taxon>Pucciniales</taxon>
        <taxon>Pucciniaceae</taxon>
        <taxon>Puccinia</taxon>
    </lineage>
</organism>
<dbReference type="EMBL" id="AJIL01000383">
    <property type="protein sequence ID" value="KNE89361.1"/>
    <property type="molecule type" value="Genomic_DNA"/>
</dbReference>
<evidence type="ECO:0000256" key="1">
    <source>
        <dbReference type="SAM" id="MobiDB-lite"/>
    </source>
</evidence>